<gene>
    <name evidence="4" type="ORF">MAGMO_2805</name>
</gene>
<name>A0A1S7LKN1_MAGMO</name>
<dbReference type="Pfam" id="PF11997">
    <property type="entry name" value="DUF3492"/>
    <property type="match status" value="1"/>
</dbReference>
<dbReference type="InterPro" id="IPR022622">
    <property type="entry name" value="DUF3492"/>
</dbReference>
<dbReference type="GO" id="GO:0017176">
    <property type="term" value="F:phosphatidylinositol N-acetylglucosaminyltransferase activity"/>
    <property type="evidence" value="ECO:0007669"/>
    <property type="project" value="UniProtKB-EC"/>
</dbReference>
<dbReference type="EMBL" id="LO017727">
    <property type="protein sequence ID" value="CRH06953.1"/>
    <property type="molecule type" value="Genomic_DNA"/>
</dbReference>
<dbReference type="InterPro" id="IPR001296">
    <property type="entry name" value="Glyco_trans_1"/>
</dbReference>
<evidence type="ECO:0000256" key="1">
    <source>
        <dbReference type="SAM" id="MobiDB-lite"/>
    </source>
</evidence>
<dbReference type="PANTHER" id="PTHR12526">
    <property type="entry name" value="GLYCOSYLTRANSFERASE"/>
    <property type="match status" value="1"/>
</dbReference>
<dbReference type="InterPro" id="IPR047691">
    <property type="entry name" value="PelF-like"/>
</dbReference>
<dbReference type="NCBIfam" id="NF038011">
    <property type="entry name" value="PelF"/>
    <property type="match status" value="1"/>
</dbReference>
<sequence>MTEQAYDADVCLIVEGTYPYVAGGVSGWTHDLIKTQKDLTFHLFAILPANADMKMRYELPSNVTGVSHIFLAPDGGNELPRLSAKKICKKLEPEIARFQSMGGLESLRNLLKIVKPYRNKLSRNALLNDRAAWDMTVALYKDLLGEGPFIDFFWTWRFLGGNLFTALLCDVPKARAYHAVSTGYAGLLLARCHLETKRPVVVTEHGIYTNERRIEITMADWLYEQPKADLQVEQLEKDVKSLWIDAFQSYSLTCYEACHEIITLYGGNQKFQLSDGANPDIMRIIPNGINWRNFVDLPSNKGERPPTIALIGRVVPIKDIKSFIRACGMLRKQIPNAVAFIMGPTDEDLEYFHECEELINHQGLEDMITFTGRVNLKEWMGKIDIQVLTSISEGQPLVILEAGSAGVPTVTTDVGGCREMIEGMADEDPPLGPAGEVTEVSNPAATARACAKLFTDSAWYEQCSTAIVARVKKHYNQEDLAEAYGEIYQQLVHMPDIEKRGMSYEELLAWKGGDEGEAYNKKDDEELEESAEADEEASSEETSEEARAEGSEPSSEEQNSDKKAEEASEAPARTGTEG</sequence>
<dbReference type="Gene3D" id="3.40.50.2000">
    <property type="entry name" value="Glycogen Phosphorylase B"/>
    <property type="match status" value="2"/>
</dbReference>
<organism evidence="4">
    <name type="scientific">Magnetococcus massalia (strain MO-1)</name>
    <dbReference type="NCBI Taxonomy" id="451514"/>
    <lineage>
        <taxon>Bacteria</taxon>
        <taxon>Pseudomonadati</taxon>
        <taxon>Pseudomonadota</taxon>
        <taxon>Magnetococcia</taxon>
        <taxon>Magnetococcales</taxon>
        <taxon>Magnetococcaceae</taxon>
        <taxon>Magnetococcus</taxon>
    </lineage>
</organism>
<dbReference type="AlphaFoldDB" id="A0A1S7LKN1"/>
<evidence type="ECO:0000313" key="4">
    <source>
        <dbReference type="EMBL" id="CRH06953.1"/>
    </source>
</evidence>
<evidence type="ECO:0000259" key="3">
    <source>
        <dbReference type="Pfam" id="PF11997"/>
    </source>
</evidence>
<proteinExistence type="predicted"/>
<feature type="compositionally biased region" description="Basic and acidic residues" evidence="1">
    <location>
        <begin position="515"/>
        <end position="524"/>
    </location>
</feature>
<feature type="compositionally biased region" description="Acidic residues" evidence="1">
    <location>
        <begin position="525"/>
        <end position="543"/>
    </location>
</feature>
<feature type="domain" description="Glycosyl transferase family 1" evidence="2">
    <location>
        <begin position="299"/>
        <end position="464"/>
    </location>
</feature>
<feature type="domain" description="DUF3492" evidence="3">
    <location>
        <begin position="8"/>
        <end position="280"/>
    </location>
</feature>
<dbReference type="Pfam" id="PF00534">
    <property type="entry name" value="Glycos_transf_1"/>
    <property type="match status" value="1"/>
</dbReference>
<evidence type="ECO:0000259" key="2">
    <source>
        <dbReference type="Pfam" id="PF00534"/>
    </source>
</evidence>
<dbReference type="PANTHER" id="PTHR12526:SF608">
    <property type="entry name" value="PELF"/>
    <property type="match status" value="1"/>
</dbReference>
<keyword evidence="4" id="KW-0328">Glycosyltransferase</keyword>
<protein>
    <submittedName>
        <fullName evidence="4">Putative GT4</fullName>
        <ecNumber evidence="4">2.4.1.198</ecNumber>
    </submittedName>
</protein>
<dbReference type="SUPFAM" id="SSF53756">
    <property type="entry name" value="UDP-Glycosyltransferase/glycogen phosphorylase"/>
    <property type="match status" value="1"/>
</dbReference>
<reference evidence="4" key="1">
    <citation type="submission" date="2015-04" db="EMBL/GenBank/DDBJ databases">
        <authorList>
            <person name="Syromyatnikov M.Y."/>
            <person name="Popov V.N."/>
        </authorList>
    </citation>
    <scope>NUCLEOTIDE SEQUENCE</scope>
    <source>
        <strain evidence="4">MO-1</strain>
    </source>
</reference>
<keyword evidence="4" id="KW-0808">Transferase</keyword>
<feature type="region of interest" description="Disordered" evidence="1">
    <location>
        <begin position="515"/>
        <end position="578"/>
    </location>
</feature>
<dbReference type="EC" id="2.4.1.198" evidence="4"/>
<accession>A0A1S7LKN1</accession>